<evidence type="ECO:0000256" key="1">
    <source>
        <dbReference type="SAM" id="MobiDB-lite"/>
    </source>
</evidence>
<protein>
    <submittedName>
        <fullName evidence="2">Uncharacterized protein</fullName>
    </submittedName>
</protein>
<geneLocation type="plasmid" evidence="2 3">
    <name>punmamed2</name>
</geneLocation>
<gene>
    <name evidence="2" type="ORF">O1G21_39885</name>
</gene>
<sequence>MYDPELPDHTSGGARPGTPDSTRDAGALHRIGEKIGQVAAWYTEQIHAERRRPVADPERVEQLLAERAASTKALRDLPEMTGMELERIEADYDARLSEIAGA</sequence>
<keyword evidence="2" id="KW-0614">Plasmid</keyword>
<reference evidence="2 3" key="1">
    <citation type="submission" date="2022-12" db="EMBL/GenBank/DDBJ databases">
        <title>HUAS 3-15.</title>
        <authorList>
            <person name="Mo P."/>
        </authorList>
    </citation>
    <scope>NUCLEOTIDE SEQUENCE [LARGE SCALE GENOMIC DNA]</scope>
    <source>
        <strain evidence="2 3">HUAS 3-15</strain>
        <plasmid evidence="2 3">punmamed2</plasmid>
    </source>
</reference>
<evidence type="ECO:0000313" key="2">
    <source>
        <dbReference type="EMBL" id="WBP91954.1"/>
    </source>
</evidence>
<organism evidence="2 3">
    <name type="scientific">Kitasatospora cathayae</name>
    <dbReference type="NCBI Taxonomy" id="3004092"/>
    <lineage>
        <taxon>Bacteria</taxon>
        <taxon>Bacillati</taxon>
        <taxon>Actinomycetota</taxon>
        <taxon>Actinomycetes</taxon>
        <taxon>Kitasatosporales</taxon>
        <taxon>Streptomycetaceae</taxon>
        <taxon>Kitasatospora</taxon>
    </lineage>
</organism>
<name>A0ABY7QI98_9ACTN</name>
<proteinExistence type="predicted"/>
<dbReference type="EMBL" id="CP115451">
    <property type="protein sequence ID" value="WBP91954.1"/>
    <property type="molecule type" value="Genomic_DNA"/>
</dbReference>
<evidence type="ECO:0000313" key="3">
    <source>
        <dbReference type="Proteomes" id="UP001212821"/>
    </source>
</evidence>
<accession>A0ABY7QI98</accession>
<dbReference type="Proteomes" id="UP001212821">
    <property type="component" value="Plasmid punmamed2"/>
</dbReference>
<dbReference type="RefSeq" id="WP_270151582.1">
    <property type="nucleotide sequence ID" value="NZ_CP115451.1"/>
</dbReference>
<keyword evidence="3" id="KW-1185">Reference proteome</keyword>
<feature type="region of interest" description="Disordered" evidence="1">
    <location>
        <begin position="1"/>
        <end position="25"/>
    </location>
</feature>